<comment type="caution">
    <text evidence="2">The sequence shown here is derived from an EMBL/GenBank/DDBJ whole genome shotgun (WGS) entry which is preliminary data.</text>
</comment>
<reference evidence="2 3" key="1">
    <citation type="journal article" date="2021" name="Hortic Res">
        <title>Chromosome-scale assembly of the Dendrobium chrysotoxum genome enhances the understanding of orchid evolution.</title>
        <authorList>
            <person name="Zhang Y."/>
            <person name="Zhang G.Q."/>
            <person name="Zhang D."/>
            <person name="Liu X.D."/>
            <person name="Xu X.Y."/>
            <person name="Sun W.H."/>
            <person name="Yu X."/>
            <person name="Zhu X."/>
            <person name="Wang Z.W."/>
            <person name="Zhao X."/>
            <person name="Zhong W.Y."/>
            <person name="Chen H."/>
            <person name="Yin W.L."/>
            <person name="Huang T."/>
            <person name="Niu S.C."/>
            <person name="Liu Z.J."/>
        </authorList>
    </citation>
    <scope>NUCLEOTIDE SEQUENCE [LARGE SCALE GENOMIC DNA]</scope>
    <source>
        <strain evidence="2">Lindl</strain>
    </source>
</reference>
<gene>
    <name evidence="2" type="ORF">IEQ34_001660</name>
</gene>
<evidence type="ECO:0000256" key="1">
    <source>
        <dbReference type="SAM" id="MobiDB-lite"/>
    </source>
</evidence>
<evidence type="ECO:0000313" key="2">
    <source>
        <dbReference type="EMBL" id="KAH0470102.1"/>
    </source>
</evidence>
<sequence length="106" mass="11958">MMRKHLEMQSKTPLVVPMANPNQDLTGIPLTESKRKEIGQEEFNEESFFHQEPPTEALIRGGSGFLDEGTARRKFFGGGRRVADHYGRHFGQGKWAIREGGSRTIS</sequence>
<name>A0AAV7HR22_DENCH</name>
<protein>
    <submittedName>
        <fullName evidence="2">Uncharacterized protein</fullName>
    </submittedName>
</protein>
<keyword evidence="3" id="KW-1185">Reference proteome</keyword>
<evidence type="ECO:0000313" key="3">
    <source>
        <dbReference type="Proteomes" id="UP000775213"/>
    </source>
</evidence>
<feature type="region of interest" description="Disordered" evidence="1">
    <location>
        <begin position="1"/>
        <end position="29"/>
    </location>
</feature>
<dbReference type="Proteomes" id="UP000775213">
    <property type="component" value="Unassembled WGS sequence"/>
</dbReference>
<dbReference type="EMBL" id="JAGFBR010000002">
    <property type="protein sequence ID" value="KAH0470102.1"/>
    <property type="molecule type" value="Genomic_DNA"/>
</dbReference>
<organism evidence="2 3">
    <name type="scientific">Dendrobium chrysotoxum</name>
    <name type="common">Orchid</name>
    <dbReference type="NCBI Taxonomy" id="161865"/>
    <lineage>
        <taxon>Eukaryota</taxon>
        <taxon>Viridiplantae</taxon>
        <taxon>Streptophyta</taxon>
        <taxon>Embryophyta</taxon>
        <taxon>Tracheophyta</taxon>
        <taxon>Spermatophyta</taxon>
        <taxon>Magnoliopsida</taxon>
        <taxon>Liliopsida</taxon>
        <taxon>Asparagales</taxon>
        <taxon>Orchidaceae</taxon>
        <taxon>Epidendroideae</taxon>
        <taxon>Malaxideae</taxon>
        <taxon>Dendrobiinae</taxon>
        <taxon>Dendrobium</taxon>
    </lineage>
</organism>
<dbReference type="AlphaFoldDB" id="A0AAV7HR22"/>
<accession>A0AAV7HR22</accession>
<proteinExistence type="predicted"/>